<evidence type="ECO:0000313" key="7">
    <source>
        <dbReference type="Proteomes" id="UP000077521"/>
    </source>
</evidence>
<dbReference type="Proteomes" id="UP000077521">
    <property type="component" value="Unassembled WGS sequence"/>
</dbReference>
<comment type="subcellular location">
    <subcellularLocation>
        <location evidence="1">Membrane</location>
        <topology evidence="1">Multi-pass membrane protein</topology>
    </subcellularLocation>
</comment>
<sequence>MNQHGTSGKSMLEDDSKTGLEAAEFTTADLLDQNTFSAKERSSVLRKLDMRLMPIMLLTVTLQYLDKTTLNLGNLLGLQRDLGLQGQEFSTLGSLFYIGYLVSSPIHALAFQYLNVATYASVNITIWGAILMCHAACHSFSGMAACRFLLGWFEGAITPAFVLITGAFYTQTESTARAGTWYTGNGWAQIIGGAATYGLLIQDPSKVHIARWREMFLIFGAITILWGLLLFVVLPGEPASTKHLSQRERLIAIERIRESRTGLSDRRFKVDQMFAAFKDPRSWLFCLLSMCSSIANGGTSNFGSAIIRSFGFNAEKTALVGMSTGGSEVVLIVICCLISVYTKTRVIPGVLAFVLAIVGAAMVVALPKAEQVSRMAGYCLVFAFPVGLLFVFAWMANSVSGSTKKITMNAMVQIAYCTGNAIGPQTFRAKDAPAYTSAKITIMSMFIVCLLCICGVGLIHFIWNKQRKQHLADSEYAEHTSAEEDLRDSTDREKPTFRYPY</sequence>
<evidence type="ECO:0000256" key="3">
    <source>
        <dbReference type="ARBA" id="ARBA00022692"/>
    </source>
</evidence>
<dbReference type="InterPro" id="IPR036259">
    <property type="entry name" value="MFS_trans_sf"/>
</dbReference>
<dbReference type="InterPro" id="IPR011701">
    <property type="entry name" value="MFS"/>
</dbReference>
<reference evidence="6" key="1">
    <citation type="submission" date="2016-04" db="EMBL/GenBank/DDBJ databases">
        <authorList>
            <person name="Nguyen H.D."/>
            <person name="Samba Siva P."/>
            <person name="Cullis J."/>
            <person name="Levesque C.A."/>
            <person name="Hambleton S."/>
        </authorList>
    </citation>
    <scope>NUCLEOTIDE SEQUENCE</scope>
    <source>
        <strain evidence="6">DAOMC 236416</strain>
    </source>
</reference>
<dbReference type="EMBL" id="LWDF02000039">
    <property type="protein sequence ID" value="KAE8259357.1"/>
    <property type="molecule type" value="Genomic_DNA"/>
</dbReference>
<dbReference type="GO" id="GO:0016020">
    <property type="term" value="C:membrane"/>
    <property type="evidence" value="ECO:0007669"/>
    <property type="project" value="UniProtKB-SubCell"/>
</dbReference>
<comment type="caution">
    <text evidence="6">The sequence shown here is derived from an EMBL/GenBank/DDBJ whole genome shotgun (WGS) entry which is preliminary data.</text>
</comment>
<gene>
    <name evidence="6" type="ORF">A4X13_0g1071</name>
</gene>
<accession>A0A177TS05</accession>
<proteinExistence type="predicted"/>
<keyword evidence="5" id="KW-0472">Membrane</keyword>
<evidence type="ECO:0000256" key="1">
    <source>
        <dbReference type="ARBA" id="ARBA00004141"/>
    </source>
</evidence>
<keyword evidence="4" id="KW-1133">Transmembrane helix</keyword>
<evidence type="ECO:0008006" key="8">
    <source>
        <dbReference type="Google" id="ProtNLM"/>
    </source>
</evidence>
<organism evidence="6 7">
    <name type="scientific">Tilletia indica</name>
    <dbReference type="NCBI Taxonomy" id="43049"/>
    <lineage>
        <taxon>Eukaryota</taxon>
        <taxon>Fungi</taxon>
        <taxon>Dikarya</taxon>
        <taxon>Basidiomycota</taxon>
        <taxon>Ustilaginomycotina</taxon>
        <taxon>Exobasidiomycetes</taxon>
        <taxon>Tilletiales</taxon>
        <taxon>Tilletiaceae</taxon>
        <taxon>Tilletia</taxon>
    </lineage>
</organism>
<dbReference type="GO" id="GO:0022857">
    <property type="term" value="F:transmembrane transporter activity"/>
    <property type="evidence" value="ECO:0007669"/>
    <property type="project" value="InterPro"/>
</dbReference>
<keyword evidence="2" id="KW-0813">Transport</keyword>
<dbReference type="Gene3D" id="1.20.1250.20">
    <property type="entry name" value="MFS general substrate transporter like domains"/>
    <property type="match status" value="2"/>
</dbReference>
<protein>
    <recommendedName>
        <fullName evidence="8">Major facilitator superfamily (MFS) profile domain-containing protein</fullName>
    </recommendedName>
</protein>
<evidence type="ECO:0000256" key="2">
    <source>
        <dbReference type="ARBA" id="ARBA00022448"/>
    </source>
</evidence>
<evidence type="ECO:0000256" key="4">
    <source>
        <dbReference type="ARBA" id="ARBA00022989"/>
    </source>
</evidence>
<dbReference type="PANTHER" id="PTHR43791">
    <property type="entry name" value="PERMEASE-RELATED"/>
    <property type="match status" value="1"/>
</dbReference>
<keyword evidence="3" id="KW-0812">Transmembrane</keyword>
<dbReference type="SUPFAM" id="SSF103473">
    <property type="entry name" value="MFS general substrate transporter"/>
    <property type="match status" value="1"/>
</dbReference>
<evidence type="ECO:0000313" key="6">
    <source>
        <dbReference type="EMBL" id="KAE8259357.1"/>
    </source>
</evidence>
<name>A0A177TS05_9BASI</name>
<dbReference type="AlphaFoldDB" id="A0A177TS05"/>
<reference evidence="6" key="2">
    <citation type="journal article" date="2019" name="IMA Fungus">
        <title>Genome sequencing and comparison of five Tilletia species to identify candidate genes for the detection of regulated species infecting wheat.</title>
        <authorList>
            <person name="Nguyen H.D.T."/>
            <person name="Sultana T."/>
            <person name="Kesanakurti P."/>
            <person name="Hambleton S."/>
        </authorList>
    </citation>
    <scope>NUCLEOTIDE SEQUENCE</scope>
    <source>
        <strain evidence="6">DAOMC 236416</strain>
    </source>
</reference>
<dbReference type="PANTHER" id="PTHR43791:SF59">
    <property type="entry name" value="TRANSPORTER, PUTATIVE (AFU_ORTHOLOGUE AFUA_1G06550)-RELATED"/>
    <property type="match status" value="1"/>
</dbReference>
<evidence type="ECO:0000256" key="5">
    <source>
        <dbReference type="ARBA" id="ARBA00023136"/>
    </source>
</evidence>
<keyword evidence="7" id="KW-1185">Reference proteome</keyword>
<dbReference type="Pfam" id="PF07690">
    <property type="entry name" value="MFS_1"/>
    <property type="match status" value="1"/>
</dbReference>